<comment type="caution">
    <text evidence="2">The sequence shown here is derived from an EMBL/GenBank/DDBJ whole genome shotgun (WGS) entry which is preliminary data.</text>
</comment>
<sequence length="92" mass="10633">MNENEEHAYLKESMRKLDEKQTGGEPPELYPQHPQIPGSVTGETNALKAEVERQRKRGKLLIRLGRNELSAQAKRIADHYRVKIERAEARNQ</sequence>
<organism evidence="2">
    <name type="scientific">marine sediment metagenome</name>
    <dbReference type="NCBI Taxonomy" id="412755"/>
    <lineage>
        <taxon>unclassified sequences</taxon>
        <taxon>metagenomes</taxon>
        <taxon>ecological metagenomes</taxon>
    </lineage>
</organism>
<protein>
    <submittedName>
        <fullName evidence="2">Uncharacterized protein</fullName>
    </submittedName>
</protein>
<gene>
    <name evidence="2" type="ORF">S12H4_35695</name>
</gene>
<accession>X1V6X1</accession>
<dbReference type="AlphaFoldDB" id="X1V6X1"/>
<evidence type="ECO:0000256" key="1">
    <source>
        <dbReference type="SAM" id="MobiDB-lite"/>
    </source>
</evidence>
<feature type="region of interest" description="Disordered" evidence="1">
    <location>
        <begin position="1"/>
        <end position="44"/>
    </location>
</feature>
<reference evidence="2" key="1">
    <citation type="journal article" date="2014" name="Front. Microbiol.">
        <title>High frequency of phylogenetically diverse reductive dehalogenase-homologous genes in deep subseafloor sedimentary metagenomes.</title>
        <authorList>
            <person name="Kawai M."/>
            <person name="Futagami T."/>
            <person name="Toyoda A."/>
            <person name="Takaki Y."/>
            <person name="Nishi S."/>
            <person name="Hori S."/>
            <person name="Arai W."/>
            <person name="Tsubouchi T."/>
            <person name="Morono Y."/>
            <person name="Uchiyama I."/>
            <person name="Ito T."/>
            <person name="Fujiyama A."/>
            <person name="Inagaki F."/>
            <person name="Takami H."/>
        </authorList>
    </citation>
    <scope>NUCLEOTIDE SEQUENCE</scope>
    <source>
        <strain evidence="2">Expedition CK06-06</strain>
    </source>
</reference>
<feature type="compositionally biased region" description="Basic and acidic residues" evidence="1">
    <location>
        <begin position="1"/>
        <end position="22"/>
    </location>
</feature>
<feature type="non-terminal residue" evidence="2">
    <location>
        <position position="92"/>
    </location>
</feature>
<dbReference type="EMBL" id="BARW01021219">
    <property type="protein sequence ID" value="GAJ00610.1"/>
    <property type="molecule type" value="Genomic_DNA"/>
</dbReference>
<evidence type="ECO:0000313" key="2">
    <source>
        <dbReference type="EMBL" id="GAJ00610.1"/>
    </source>
</evidence>
<proteinExistence type="predicted"/>
<name>X1V6X1_9ZZZZ</name>